<dbReference type="InterPro" id="IPR015943">
    <property type="entry name" value="WD40/YVTN_repeat-like_dom_sf"/>
</dbReference>
<dbReference type="InterPro" id="IPR036322">
    <property type="entry name" value="WD40_repeat_dom_sf"/>
</dbReference>
<evidence type="ECO:0000256" key="4">
    <source>
        <dbReference type="SAM" id="MobiDB-lite"/>
    </source>
</evidence>
<feature type="compositionally biased region" description="Acidic residues" evidence="4">
    <location>
        <begin position="483"/>
        <end position="500"/>
    </location>
</feature>
<evidence type="ECO:0000256" key="3">
    <source>
        <dbReference type="ARBA" id="ARBA00038335"/>
    </source>
</evidence>
<feature type="domain" description="Small-subunit processome Utp12" evidence="5">
    <location>
        <begin position="598"/>
        <end position="701"/>
    </location>
</feature>
<dbReference type="InterPro" id="IPR007148">
    <property type="entry name" value="SSU_processome_Utp12"/>
</dbReference>
<feature type="compositionally biased region" description="Gly residues" evidence="4">
    <location>
        <begin position="715"/>
        <end position="725"/>
    </location>
</feature>
<keyword evidence="2" id="KW-0539">Nucleus</keyword>
<feature type="region of interest" description="Disordered" evidence="4">
    <location>
        <begin position="1"/>
        <end position="30"/>
    </location>
</feature>
<protein>
    <recommendedName>
        <fullName evidence="5">Small-subunit processome Utp12 domain-containing protein</fullName>
    </recommendedName>
</protein>
<name>A0A1J9QRX7_9EURO</name>
<feature type="compositionally biased region" description="Acidic residues" evidence="4">
    <location>
        <begin position="799"/>
        <end position="845"/>
    </location>
</feature>
<dbReference type="Gene3D" id="2.130.10.10">
    <property type="entry name" value="YVTN repeat-like/Quinoprotein amine dehydrogenase"/>
    <property type="match status" value="1"/>
</dbReference>
<dbReference type="GO" id="GO:0032040">
    <property type="term" value="C:small-subunit processome"/>
    <property type="evidence" value="ECO:0007669"/>
    <property type="project" value="UniProtKB-ARBA"/>
</dbReference>
<feature type="compositionally biased region" description="Polar residues" evidence="4">
    <location>
        <begin position="507"/>
        <end position="516"/>
    </location>
</feature>
<evidence type="ECO:0000256" key="2">
    <source>
        <dbReference type="ARBA" id="ARBA00023242"/>
    </source>
</evidence>
<comment type="subcellular location">
    <subcellularLocation>
        <location evidence="1">Nucleus</location>
    </subcellularLocation>
</comment>
<keyword evidence="7" id="KW-1185">Reference proteome</keyword>
<evidence type="ECO:0000313" key="6">
    <source>
        <dbReference type="EMBL" id="OJD22963.1"/>
    </source>
</evidence>
<dbReference type="AlphaFoldDB" id="A0A1J9QRX7"/>
<dbReference type="VEuPathDB" id="FungiDB:ACJ73_05686"/>
<dbReference type="OrthoDB" id="30195at2759"/>
<feature type="region of interest" description="Disordered" evidence="4">
    <location>
        <begin position="453"/>
        <end position="519"/>
    </location>
</feature>
<proteinExistence type="inferred from homology"/>
<dbReference type="InterPro" id="IPR052414">
    <property type="entry name" value="U3_snoRNA-assoc_WDR"/>
</dbReference>
<feature type="region of interest" description="Disordered" evidence="4">
    <location>
        <begin position="778"/>
        <end position="881"/>
    </location>
</feature>
<feature type="region of interest" description="Disordered" evidence="4">
    <location>
        <begin position="94"/>
        <end position="116"/>
    </location>
</feature>
<dbReference type="Pfam" id="PF04003">
    <property type="entry name" value="Utp12"/>
    <property type="match status" value="1"/>
</dbReference>
<organism evidence="6 7">
    <name type="scientific">Blastomyces percursus</name>
    <dbReference type="NCBI Taxonomy" id="1658174"/>
    <lineage>
        <taxon>Eukaryota</taxon>
        <taxon>Fungi</taxon>
        <taxon>Dikarya</taxon>
        <taxon>Ascomycota</taxon>
        <taxon>Pezizomycotina</taxon>
        <taxon>Eurotiomycetes</taxon>
        <taxon>Eurotiomycetidae</taxon>
        <taxon>Onygenales</taxon>
        <taxon>Ajellomycetaceae</taxon>
        <taxon>Blastomyces</taxon>
    </lineage>
</organism>
<feature type="compositionally biased region" description="Low complexity" evidence="4">
    <location>
        <begin position="12"/>
        <end position="30"/>
    </location>
</feature>
<evidence type="ECO:0000259" key="5">
    <source>
        <dbReference type="Pfam" id="PF04003"/>
    </source>
</evidence>
<dbReference type="EMBL" id="LGTZ01000912">
    <property type="protein sequence ID" value="OJD22963.1"/>
    <property type="molecule type" value="Genomic_DNA"/>
</dbReference>
<evidence type="ECO:0000256" key="1">
    <source>
        <dbReference type="ARBA" id="ARBA00004123"/>
    </source>
</evidence>
<dbReference type="STRING" id="1658174.A0A1J9QRX7"/>
<dbReference type="PANTHER" id="PTHR44267">
    <property type="entry name" value="WD REPEAT-CONTAINING PROTEIN 43"/>
    <property type="match status" value="1"/>
</dbReference>
<dbReference type="Proteomes" id="UP000242791">
    <property type="component" value="Unassembled WGS sequence"/>
</dbReference>
<gene>
    <name evidence="6" type="ORF">ACJ73_05686</name>
</gene>
<dbReference type="PANTHER" id="PTHR44267:SF1">
    <property type="entry name" value="WD REPEAT-CONTAINING PROTEIN 43"/>
    <property type="match status" value="1"/>
</dbReference>
<reference evidence="6 7" key="1">
    <citation type="submission" date="2015-08" db="EMBL/GenBank/DDBJ databases">
        <title>Emmonsia species relationships and genome sequence.</title>
        <authorList>
            <person name="Cuomo C.A."/>
            <person name="Schwartz I.S."/>
            <person name="Kenyon C."/>
            <person name="De Hoog G.S."/>
            <person name="Govender N.P."/>
            <person name="Botha A."/>
            <person name="Moreno L."/>
            <person name="De Vries M."/>
            <person name="Munoz J.F."/>
            <person name="Stielow J.B."/>
        </authorList>
    </citation>
    <scope>NUCLEOTIDE SEQUENCE [LARGE SCALE GENOMIC DNA]</scope>
    <source>
        <strain evidence="6 7">EI222</strain>
    </source>
</reference>
<dbReference type="SUPFAM" id="SSF50978">
    <property type="entry name" value="WD40 repeat-like"/>
    <property type="match status" value="1"/>
</dbReference>
<dbReference type="GO" id="GO:0000462">
    <property type="term" value="P:maturation of SSU-rRNA from tricistronic rRNA transcript (SSU-rRNA, 5.8S rRNA, LSU-rRNA)"/>
    <property type="evidence" value="ECO:0007669"/>
    <property type="project" value="TreeGrafter"/>
</dbReference>
<feature type="region of interest" description="Disordered" evidence="4">
    <location>
        <begin position="713"/>
        <end position="733"/>
    </location>
</feature>
<comment type="similarity">
    <text evidence="3">Belongs to the UTP5 family.</text>
</comment>
<accession>A0A1J9QRX7</accession>
<evidence type="ECO:0000313" key="7">
    <source>
        <dbReference type="Proteomes" id="UP000242791"/>
    </source>
</evidence>
<comment type="caution">
    <text evidence="6">The sequence shown here is derived from an EMBL/GenBank/DDBJ whole genome shotgun (WGS) entry which is preliminary data.</text>
</comment>
<sequence>MGTKKGSRGPVSKISSIASPSASPSPLSANKSSILRSAFSPSEYQLALFASVIQGLDSQHLRVHEIGSGRLHCEHAVNPREAITSLDWGYYGDNRDRDQHTKKKRKRSSSGVNGIANVDSDNVSNMTIAFGTSSSDIRMYSPAEDRIVGTLSGGHEKGVRDFKFTVNNPGAEGWSIGGDGKLVQWDLKAGRSIRVISLPSASVSALARPVPSNPPILCASQSPYLIGLEEEGTDGVVSFSAMKNSIHTLIPSSTDLGNLSEQFLASDSDRYINVFDIQKKKIANTLVAESDIDQLAFYSAPRRGGQDKDNKESTMLNQLQRQLLAVVTRNGVIELFSKPFYQLQSAGSAHSLKPRGKAMTRRAEAVIKIVRPDKSRTVVPVASVSFQGPDLVVAWAEGGVNLVFEKIRWQDEDTEELMFQGEKEIVRGKSASMLGSATMNGVKYVGRTQVDESHTVVEQGGTAEGIPMEGEGEKQKDRIPLPSDDEEEASDEEEMEEEKEETAQPKHASQPTSTQKQQEDIDMVDADAEEGGEPSFGELVRDQAAEPIDVEAELDDANADIDTHTRALASTTNKSNTALQLPAGLSLSTVLSQALKTNDNPLLESCFHTTDMNIVRATIQRMDSSFAATLLQKLAERLSSRPGRYGHLLVWVQWTCIAHGGSIAGRPEVLRKITALFKVMDQRSASLPSLLLLKGKLDMLDAQLGLRQNLQRTAGRGGRGHGAGTVGSEEDDEDDVIYVEGEEDFVDSEDEDGDGLRRIEDTTTASGVAAKRGVLAAGLSDGEEEEDEGMPLAINGMAFDEEDGEEESEDEEVELFDDEAEESEDGEDAGEEDDEDEDEDEDDEGSSMADFIAGSEEDDSIDLAPTSSSKKGSQNREKSRR</sequence>